<dbReference type="InterPro" id="IPR013332">
    <property type="entry name" value="KPR_N"/>
</dbReference>
<gene>
    <name evidence="12" type="ORF">C4N18_12820</name>
</gene>
<dbReference type="InterPro" id="IPR036291">
    <property type="entry name" value="NAD(P)-bd_dom_sf"/>
</dbReference>
<dbReference type="EMBL" id="CP028103">
    <property type="protein sequence ID" value="AVQ32061.1"/>
    <property type="molecule type" value="Genomic_DNA"/>
</dbReference>
<dbReference type="PANTHER" id="PTHR43765:SF2">
    <property type="entry name" value="2-DEHYDROPANTOATE 2-REDUCTASE"/>
    <property type="match status" value="1"/>
</dbReference>
<organism evidence="12 13">
    <name type="scientific">Fusobacterium varium ATCC 27725</name>
    <dbReference type="NCBI Taxonomy" id="469618"/>
    <lineage>
        <taxon>Bacteria</taxon>
        <taxon>Fusobacteriati</taxon>
        <taxon>Fusobacteriota</taxon>
        <taxon>Fusobacteriia</taxon>
        <taxon>Fusobacteriales</taxon>
        <taxon>Fusobacteriaceae</taxon>
        <taxon>Fusobacterium</taxon>
    </lineage>
</organism>
<evidence type="ECO:0000256" key="6">
    <source>
        <dbReference type="ARBA" id="ARBA00023002"/>
    </source>
</evidence>
<keyword evidence="5 9" id="KW-0521">NADP</keyword>
<comment type="pathway">
    <text evidence="1 9">Cofactor biosynthesis; (R)-pantothenate biosynthesis; (R)-pantoate from 3-methyl-2-oxobutanoate: step 2/2.</text>
</comment>
<dbReference type="PANTHER" id="PTHR43765">
    <property type="entry name" value="2-DEHYDROPANTOATE 2-REDUCTASE-RELATED"/>
    <property type="match status" value="1"/>
</dbReference>
<dbReference type="InterPro" id="IPR050838">
    <property type="entry name" value="Ketopantoate_reductase"/>
</dbReference>
<reference evidence="13" key="1">
    <citation type="journal article" date="2018" name="MSphere">
        <title>Fusobacterium Genomics Using MinION and Illumina Sequencing Enables Genome Completion and Correction.</title>
        <authorList>
            <person name="Todd S.M."/>
            <person name="Settlage R.E."/>
            <person name="Lahmers K.K."/>
            <person name="Slade D.J."/>
        </authorList>
    </citation>
    <scope>NUCLEOTIDE SEQUENCE [LARGE SCALE GENOMIC DNA]</scope>
    <source>
        <strain evidence="13">ATCC 27725</strain>
    </source>
</reference>
<dbReference type="InterPro" id="IPR003710">
    <property type="entry name" value="ApbA"/>
</dbReference>
<evidence type="ECO:0000256" key="3">
    <source>
        <dbReference type="ARBA" id="ARBA00013014"/>
    </source>
</evidence>
<dbReference type="RefSeq" id="WP_005948434.1">
    <property type="nucleotide sequence ID" value="NZ_CP028103.1"/>
</dbReference>
<dbReference type="NCBIfam" id="TIGR00745">
    <property type="entry name" value="apbA_panE"/>
    <property type="match status" value="1"/>
</dbReference>
<keyword evidence="13" id="KW-1185">Reference proteome</keyword>
<evidence type="ECO:0000256" key="7">
    <source>
        <dbReference type="ARBA" id="ARBA00032024"/>
    </source>
</evidence>
<comment type="function">
    <text evidence="9">Catalyzes the NADPH-dependent reduction of ketopantoate into pantoic acid.</text>
</comment>
<dbReference type="SUPFAM" id="SSF48179">
    <property type="entry name" value="6-phosphogluconate dehydrogenase C-terminal domain-like"/>
    <property type="match status" value="1"/>
</dbReference>
<dbReference type="InterPro" id="IPR013752">
    <property type="entry name" value="KPA_reductase"/>
</dbReference>
<dbReference type="Gene3D" id="3.40.50.720">
    <property type="entry name" value="NAD(P)-binding Rossmann-like Domain"/>
    <property type="match status" value="1"/>
</dbReference>
<accession>A0ABM6U6N8</accession>
<dbReference type="InterPro" id="IPR013328">
    <property type="entry name" value="6PGD_dom2"/>
</dbReference>
<evidence type="ECO:0000256" key="4">
    <source>
        <dbReference type="ARBA" id="ARBA00019465"/>
    </source>
</evidence>
<evidence type="ECO:0000256" key="2">
    <source>
        <dbReference type="ARBA" id="ARBA00007870"/>
    </source>
</evidence>
<evidence type="ECO:0000259" key="11">
    <source>
        <dbReference type="Pfam" id="PF08546"/>
    </source>
</evidence>
<evidence type="ECO:0000256" key="5">
    <source>
        <dbReference type="ARBA" id="ARBA00022857"/>
    </source>
</evidence>
<dbReference type="Pfam" id="PF02558">
    <property type="entry name" value="ApbA"/>
    <property type="match status" value="1"/>
</dbReference>
<name>A0ABM6U6N8_FUSVA</name>
<dbReference type="SUPFAM" id="SSF51735">
    <property type="entry name" value="NAD(P)-binding Rossmann-fold domains"/>
    <property type="match status" value="1"/>
</dbReference>
<evidence type="ECO:0000256" key="1">
    <source>
        <dbReference type="ARBA" id="ARBA00004994"/>
    </source>
</evidence>
<dbReference type="Proteomes" id="UP000241238">
    <property type="component" value="Chromosome"/>
</dbReference>
<dbReference type="Gene3D" id="1.10.1040.10">
    <property type="entry name" value="N-(1-d-carboxylethyl)-l-norvaline Dehydrogenase, domain 2"/>
    <property type="match status" value="1"/>
</dbReference>
<keyword evidence="6 9" id="KW-0560">Oxidoreductase</keyword>
<proteinExistence type="inferred from homology"/>
<protein>
    <recommendedName>
        <fullName evidence="4 9">2-dehydropantoate 2-reductase</fullName>
        <ecNumber evidence="3 9">1.1.1.169</ecNumber>
    </recommendedName>
    <alternativeName>
        <fullName evidence="7 9">Ketopantoate reductase</fullName>
    </alternativeName>
</protein>
<evidence type="ECO:0000313" key="12">
    <source>
        <dbReference type="EMBL" id="AVQ32061.1"/>
    </source>
</evidence>
<keyword evidence="9" id="KW-0566">Pantothenate biosynthesis</keyword>
<dbReference type="GeneID" id="77468881"/>
<sequence>MKIGILGCGAMGTVMGAYMTKNGLEVEMIDSYKEHVDMLNKNGAHIIGTVDMRVPVKAITPEEMKGIYDIIFLFTKQTVNDVVLKNLLPHLNENSTVCTLQNGVPEHFVAEYVGEKRTVGGTVLWGATFIKLGISELTQDITKNDHLFEIGEIDGTIGERIKKVADMLGYMGKAKITDSLMASRWGKLINNACMSGMSAACGATFGEILKNEKSRACLSYLAREVKKCCEAEGYELPILLNEQEPYSCDIKNQEMFDTNQRMFLEMYKDMYTAKASMLQDLEKEKKTEVQMINGYVSSTGDKHNINTPFNDTIVEIVTKIEKKLLPLSMDNLRYFNDELFEFKYYQE</sequence>
<evidence type="ECO:0000259" key="10">
    <source>
        <dbReference type="Pfam" id="PF02558"/>
    </source>
</evidence>
<dbReference type="InterPro" id="IPR008927">
    <property type="entry name" value="6-PGluconate_DH-like_C_sf"/>
</dbReference>
<dbReference type="EC" id="1.1.1.169" evidence="3 9"/>
<feature type="domain" description="Ketopantoate reductase C-terminal" evidence="11">
    <location>
        <begin position="180"/>
        <end position="321"/>
    </location>
</feature>
<evidence type="ECO:0000256" key="8">
    <source>
        <dbReference type="ARBA" id="ARBA00048793"/>
    </source>
</evidence>
<evidence type="ECO:0000313" key="13">
    <source>
        <dbReference type="Proteomes" id="UP000241238"/>
    </source>
</evidence>
<feature type="domain" description="Ketopantoate reductase N-terminal" evidence="10">
    <location>
        <begin position="3"/>
        <end position="135"/>
    </location>
</feature>
<comment type="catalytic activity">
    <reaction evidence="8 9">
        <text>(R)-pantoate + NADP(+) = 2-dehydropantoate + NADPH + H(+)</text>
        <dbReference type="Rhea" id="RHEA:16233"/>
        <dbReference type="ChEBI" id="CHEBI:11561"/>
        <dbReference type="ChEBI" id="CHEBI:15378"/>
        <dbReference type="ChEBI" id="CHEBI:15980"/>
        <dbReference type="ChEBI" id="CHEBI:57783"/>
        <dbReference type="ChEBI" id="CHEBI:58349"/>
        <dbReference type="EC" id="1.1.1.169"/>
    </reaction>
</comment>
<evidence type="ECO:0000256" key="9">
    <source>
        <dbReference type="RuleBase" id="RU362068"/>
    </source>
</evidence>
<dbReference type="Pfam" id="PF08546">
    <property type="entry name" value="ApbA_C"/>
    <property type="match status" value="1"/>
</dbReference>
<comment type="similarity">
    <text evidence="2 9">Belongs to the ketopantoate reductase family.</text>
</comment>